<name>A0A835EKG9_9POAL</name>
<organism evidence="1 2">
    <name type="scientific">Digitaria exilis</name>
    <dbReference type="NCBI Taxonomy" id="1010633"/>
    <lineage>
        <taxon>Eukaryota</taxon>
        <taxon>Viridiplantae</taxon>
        <taxon>Streptophyta</taxon>
        <taxon>Embryophyta</taxon>
        <taxon>Tracheophyta</taxon>
        <taxon>Spermatophyta</taxon>
        <taxon>Magnoliopsida</taxon>
        <taxon>Liliopsida</taxon>
        <taxon>Poales</taxon>
        <taxon>Poaceae</taxon>
        <taxon>PACMAD clade</taxon>
        <taxon>Panicoideae</taxon>
        <taxon>Panicodae</taxon>
        <taxon>Paniceae</taxon>
        <taxon>Anthephorinae</taxon>
        <taxon>Digitaria</taxon>
    </lineage>
</organism>
<keyword evidence="2" id="KW-1185">Reference proteome</keyword>
<gene>
    <name evidence="1" type="ORF">HU200_038329</name>
</gene>
<protein>
    <submittedName>
        <fullName evidence="1">Uncharacterized protein</fullName>
    </submittedName>
</protein>
<comment type="caution">
    <text evidence="1">The sequence shown here is derived from an EMBL/GenBank/DDBJ whole genome shotgun (WGS) entry which is preliminary data.</text>
</comment>
<dbReference type="OrthoDB" id="686619at2759"/>
<dbReference type="EMBL" id="JACEFO010001910">
    <property type="protein sequence ID" value="KAF8694202.1"/>
    <property type="molecule type" value="Genomic_DNA"/>
</dbReference>
<evidence type="ECO:0000313" key="1">
    <source>
        <dbReference type="EMBL" id="KAF8694202.1"/>
    </source>
</evidence>
<evidence type="ECO:0000313" key="2">
    <source>
        <dbReference type="Proteomes" id="UP000636709"/>
    </source>
</evidence>
<sequence length="116" mass="13491">MLDHLRVGCVFSREIWFHMLTHVDLWHLTTMAESPLAEWRTRARKSIAKTQRKGIDSLVWLVAWSLWNERNGRVHECSALLLVALAPDIMEKARRWAHAGFIGFGRVLKPRLLLGH</sequence>
<reference evidence="1" key="1">
    <citation type="submission" date="2020-07" db="EMBL/GenBank/DDBJ databases">
        <title>Genome sequence and genetic diversity analysis of an under-domesticated orphan crop, white fonio (Digitaria exilis).</title>
        <authorList>
            <person name="Bennetzen J.L."/>
            <person name="Chen S."/>
            <person name="Ma X."/>
            <person name="Wang X."/>
            <person name="Yssel A.E.J."/>
            <person name="Chaluvadi S.R."/>
            <person name="Johnson M."/>
            <person name="Gangashetty P."/>
            <person name="Hamidou F."/>
            <person name="Sanogo M.D."/>
            <person name="Zwaenepoel A."/>
            <person name="Wallace J."/>
            <person name="Van De Peer Y."/>
            <person name="Van Deynze A."/>
        </authorList>
    </citation>
    <scope>NUCLEOTIDE SEQUENCE</scope>
    <source>
        <tissue evidence="1">Leaves</tissue>
    </source>
</reference>
<accession>A0A835EKG9</accession>
<proteinExistence type="predicted"/>
<dbReference type="AlphaFoldDB" id="A0A835EKG9"/>
<dbReference type="Proteomes" id="UP000636709">
    <property type="component" value="Unassembled WGS sequence"/>
</dbReference>